<dbReference type="Gene3D" id="3.90.1300.10">
    <property type="entry name" value="Amidase signature (AS) domain"/>
    <property type="match status" value="1"/>
</dbReference>
<comment type="similarity">
    <text evidence="1">Belongs to the amidase family.</text>
</comment>
<reference evidence="4" key="1">
    <citation type="journal article" date="2014" name="Int. J. Syst. Evol. Microbiol.">
        <title>Complete genome sequence of Corynebacterium casei LMG S-19264T (=DSM 44701T), isolated from a smear-ripened cheese.</title>
        <authorList>
            <consortium name="US DOE Joint Genome Institute (JGI-PGF)"/>
            <person name="Walter F."/>
            <person name="Albersmeier A."/>
            <person name="Kalinowski J."/>
            <person name="Ruckert C."/>
        </authorList>
    </citation>
    <scope>NUCLEOTIDE SEQUENCE</scope>
    <source>
        <strain evidence="4">JCM 19831</strain>
    </source>
</reference>
<dbReference type="Pfam" id="PF01425">
    <property type="entry name" value="Amidase"/>
    <property type="match status" value="1"/>
</dbReference>
<dbReference type="EMBL" id="BMPI01000003">
    <property type="protein sequence ID" value="GGM08500.1"/>
    <property type="molecule type" value="Genomic_DNA"/>
</dbReference>
<comment type="caution">
    <text evidence="4">The sequence shown here is derived from an EMBL/GenBank/DDBJ whole genome shotgun (WGS) entry which is preliminary data.</text>
</comment>
<evidence type="ECO:0000256" key="2">
    <source>
        <dbReference type="SAM" id="MobiDB-lite"/>
    </source>
</evidence>
<protein>
    <submittedName>
        <fullName evidence="4">Amidase</fullName>
    </submittedName>
</protein>
<reference evidence="4" key="2">
    <citation type="submission" date="2020-09" db="EMBL/GenBank/DDBJ databases">
        <authorList>
            <person name="Sun Q."/>
            <person name="Ohkuma M."/>
        </authorList>
    </citation>
    <scope>NUCLEOTIDE SEQUENCE</scope>
    <source>
        <strain evidence="4">JCM 19831</strain>
    </source>
</reference>
<dbReference type="InterPro" id="IPR036928">
    <property type="entry name" value="AS_sf"/>
</dbReference>
<dbReference type="PANTHER" id="PTHR11895:SF7">
    <property type="entry name" value="GLUTAMYL-TRNA(GLN) AMIDOTRANSFERASE SUBUNIT A, MITOCHONDRIAL"/>
    <property type="match status" value="1"/>
</dbReference>
<dbReference type="PANTHER" id="PTHR11895">
    <property type="entry name" value="TRANSAMIDASE"/>
    <property type="match status" value="1"/>
</dbReference>
<dbReference type="InterPro" id="IPR000120">
    <property type="entry name" value="Amidase"/>
</dbReference>
<organism evidence="4 5">
    <name type="scientific">Dactylosporangium sucinum</name>
    <dbReference type="NCBI Taxonomy" id="1424081"/>
    <lineage>
        <taxon>Bacteria</taxon>
        <taxon>Bacillati</taxon>
        <taxon>Actinomycetota</taxon>
        <taxon>Actinomycetes</taxon>
        <taxon>Micromonosporales</taxon>
        <taxon>Micromonosporaceae</taxon>
        <taxon>Dactylosporangium</taxon>
    </lineage>
</organism>
<dbReference type="GO" id="GO:0003824">
    <property type="term" value="F:catalytic activity"/>
    <property type="evidence" value="ECO:0007669"/>
    <property type="project" value="InterPro"/>
</dbReference>
<sequence>MLALMRYTLGSPRLDGMELHEYTRLDGVAIAGLIRAGEVSAAEVERVARVAVEAAHRRVNGLAGPLFEAALRYEPGGIFGGVPFLVKDVPMAAGVPFGVGSRAVPDFVVAERDAPIMERFRRAGLATLGRTTMPELGLSFATEPRRHGPARNPYDRERGAGGSSGGAAALVAAGAVPIAHANDGAGSIRVPASCCGLVGLKPSAGRLPGPPFLGEFAVTRSVRDTAALFEAVFGLPALGRSTDRNWGLAGRSTDRISGLAGRSTDRDPGLAGRSTDRILRVGITTAAWSGVPVEPEVVAATERAGHLLERLGHAVELAAPELDWDDVRAGLRGELVANVAPLLAAPRPVDPGRLEAVSRAVIAEVRAMTALDLAGATAAGERAARGVWAFFAGYDLLVTPTLARLPAPHGTLDYDDPRYTVAGWLDAMLAFGPFTTLFNLAGLPAVSLPLGRSTSGLPIGVQLVAPHGREDRLLALAAALEDDFADLISRELH</sequence>
<gene>
    <name evidence="4" type="ORF">GCM10007977_006920</name>
</gene>
<dbReference type="Proteomes" id="UP000642070">
    <property type="component" value="Unassembled WGS sequence"/>
</dbReference>
<evidence type="ECO:0000313" key="4">
    <source>
        <dbReference type="EMBL" id="GGM08500.1"/>
    </source>
</evidence>
<name>A0A917T450_9ACTN</name>
<dbReference type="SUPFAM" id="SSF75304">
    <property type="entry name" value="Amidase signature (AS) enzymes"/>
    <property type="match status" value="1"/>
</dbReference>
<keyword evidence="5" id="KW-1185">Reference proteome</keyword>
<dbReference type="InterPro" id="IPR023631">
    <property type="entry name" value="Amidase_dom"/>
</dbReference>
<dbReference type="InterPro" id="IPR020556">
    <property type="entry name" value="Amidase_CS"/>
</dbReference>
<feature type="domain" description="Amidase" evidence="3">
    <location>
        <begin position="73"/>
        <end position="474"/>
    </location>
</feature>
<evidence type="ECO:0000313" key="5">
    <source>
        <dbReference type="Proteomes" id="UP000642070"/>
    </source>
</evidence>
<proteinExistence type="inferred from homology"/>
<evidence type="ECO:0000256" key="1">
    <source>
        <dbReference type="ARBA" id="ARBA00009199"/>
    </source>
</evidence>
<dbReference type="PROSITE" id="PS00571">
    <property type="entry name" value="AMIDASES"/>
    <property type="match status" value="1"/>
</dbReference>
<dbReference type="AlphaFoldDB" id="A0A917T450"/>
<accession>A0A917T450</accession>
<evidence type="ECO:0000259" key="3">
    <source>
        <dbReference type="Pfam" id="PF01425"/>
    </source>
</evidence>
<feature type="region of interest" description="Disordered" evidence="2">
    <location>
        <begin position="142"/>
        <end position="162"/>
    </location>
</feature>